<dbReference type="AlphaFoldDB" id="A0A2P4YAR0"/>
<comment type="caution">
    <text evidence="1">The sequence shown here is derived from an EMBL/GenBank/DDBJ whole genome shotgun (WGS) entry which is preliminary data.</text>
</comment>
<organism evidence="1 2">
    <name type="scientific">Phytophthora palmivora</name>
    <dbReference type="NCBI Taxonomy" id="4796"/>
    <lineage>
        <taxon>Eukaryota</taxon>
        <taxon>Sar</taxon>
        <taxon>Stramenopiles</taxon>
        <taxon>Oomycota</taxon>
        <taxon>Peronosporomycetes</taxon>
        <taxon>Peronosporales</taxon>
        <taxon>Peronosporaceae</taxon>
        <taxon>Phytophthora</taxon>
    </lineage>
</organism>
<gene>
    <name evidence="1" type="ORF">PHPALM_8048</name>
</gene>
<dbReference type="Proteomes" id="UP000237271">
    <property type="component" value="Unassembled WGS sequence"/>
</dbReference>
<protein>
    <submittedName>
        <fullName evidence="1">Avirulence protein (Avh)</fullName>
    </submittedName>
</protein>
<dbReference type="OrthoDB" id="89661at2759"/>
<dbReference type="EMBL" id="NCKW01004262">
    <property type="protein sequence ID" value="POM74916.1"/>
    <property type="molecule type" value="Genomic_DNA"/>
</dbReference>
<evidence type="ECO:0000313" key="2">
    <source>
        <dbReference type="Proteomes" id="UP000237271"/>
    </source>
</evidence>
<sequence>MKLSWWREMGKSDEYVKKKLGLQGLSGEELTSHKNYPRFVKHLDTVEKHKLWDIARGGFSTYSKGNTEAFRIYKRFVGIFDENMDNTLHSGYKPPKKIDKNATPIEMYARAQVWAESKTDDVYVRMILGLENVKNDKLVMKPTYKYYKHYRDALI</sequence>
<keyword evidence="2" id="KW-1185">Reference proteome</keyword>
<name>A0A2P4YAR0_9STRA</name>
<proteinExistence type="predicted"/>
<evidence type="ECO:0000313" key="1">
    <source>
        <dbReference type="EMBL" id="POM74916.1"/>
    </source>
</evidence>
<accession>A0A2P4YAR0</accession>
<reference evidence="1 2" key="1">
    <citation type="journal article" date="2017" name="Genome Biol. Evol.">
        <title>Phytophthora megakarya and P. palmivora, closely related causal agents of cacao black pod rot, underwent increases in genome sizes and gene numbers by different mechanisms.</title>
        <authorList>
            <person name="Ali S.S."/>
            <person name="Shao J."/>
            <person name="Lary D.J."/>
            <person name="Kronmiller B."/>
            <person name="Shen D."/>
            <person name="Strem M.D."/>
            <person name="Amoako-Attah I."/>
            <person name="Akrofi A.Y."/>
            <person name="Begoude B.A."/>
            <person name="Ten Hoopen G.M."/>
            <person name="Coulibaly K."/>
            <person name="Kebe B.I."/>
            <person name="Melnick R.L."/>
            <person name="Guiltinan M.J."/>
            <person name="Tyler B.M."/>
            <person name="Meinhardt L.W."/>
            <person name="Bailey B.A."/>
        </authorList>
    </citation>
    <scope>NUCLEOTIDE SEQUENCE [LARGE SCALE GENOMIC DNA]</scope>
    <source>
        <strain evidence="2">sbr112.9</strain>
    </source>
</reference>